<dbReference type="Gene3D" id="1.20.1510.10">
    <property type="entry name" value="Cation efflux protein transmembrane domain"/>
    <property type="match status" value="1"/>
</dbReference>
<comment type="subcellular location">
    <subcellularLocation>
        <location evidence="1">Membrane</location>
        <topology evidence="1">Multi-pass membrane protein</topology>
    </subcellularLocation>
</comment>
<dbReference type="PANTHER" id="PTHR45755:SF4">
    <property type="entry name" value="ZINC TRANSPORTER 7"/>
    <property type="match status" value="1"/>
</dbReference>
<dbReference type="InterPro" id="IPR045316">
    <property type="entry name" value="Msc2-like"/>
</dbReference>
<dbReference type="PANTHER" id="PTHR45755">
    <property type="match status" value="1"/>
</dbReference>
<dbReference type="InterPro" id="IPR058533">
    <property type="entry name" value="Cation_efflux_TM"/>
</dbReference>
<accession>E1YMM3</accession>
<dbReference type="GO" id="GO:0005385">
    <property type="term" value="F:zinc ion transmembrane transporter activity"/>
    <property type="evidence" value="ECO:0007669"/>
    <property type="project" value="InterPro"/>
</dbReference>
<evidence type="ECO:0000256" key="3">
    <source>
        <dbReference type="ARBA" id="ARBA00022692"/>
    </source>
</evidence>
<dbReference type="NCBIfam" id="NF033827">
    <property type="entry name" value="CDF_efflux_DmeF"/>
    <property type="match status" value="1"/>
</dbReference>
<dbReference type="SUPFAM" id="SSF161111">
    <property type="entry name" value="Cation efflux protein transmembrane domain-like"/>
    <property type="match status" value="1"/>
</dbReference>
<feature type="transmembrane region" description="Helical" evidence="7">
    <location>
        <begin position="172"/>
        <end position="192"/>
    </location>
</feature>
<proteinExistence type="predicted"/>
<evidence type="ECO:0000259" key="8">
    <source>
        <dbReference type="Pfam" id="PF01545"/>
    </source>
</evidence>
<keyword evidence="5" id="KW-0406">Ion transport</keyword>
<feature type="transmembrane region" description="Helical" evidence="7">
    <location>
        <begin position="56"/>
        <end position="73"/>
    </location>
</feature>
<dbReference type="AlphaFoldDB" id="E1YMM3"/>
<evidence type="ECO:0000256" key="2">
    <source>
        <dbReference type="ARBA" id="ARBA00022448"/>
    </source>
</evidence>
<name>E1YMM3_9BACT</name>
<evidence type="ECO:0000256" key="4">
    <source>
        <dbReference type="ARBA" id="ARBA00022989"/>
    </source>
</evidence>
<dbReference type="NCBIfam" id="TIGR01297">
    <property type="entry name" value="CDF"/>
    <property type="match status" value="1"/>
</dbReference>
<dbReference type="GO" id="GO:0016020">
    <property type="term" value="C:membrane"/>
    <property type="evidence" value="ECO:0007669"/>
    <property type="project" value="UniProtKB-SubCell"/>
</dbReference>
<evidence type="ECO:0000256" key="1">
    <source>
        <dbReference type="ARBA" id="ARBA00004141"/>
    </source>
</evidence>
<evidence type="ECO:0000313" key="9">
    <source>
        <dbReference type="EMBL" id="CBX31817.1"/>
    </source>
</evidence>
<dbReference type="GO" id="GO:0006882">
    <property type="term" value="P:intracellular zinc ion homeostasis"/>
    <property type="evidence" value="ECO:0007669"/>
    <property type="project" value="InterPro"/>
</dbReference>
<feature type="transmembrane region" description="Helical" evidence="7">
    <location>
        <begin position="125"/>
        <end position="148"/>
    </location>
</feature>
<gene>
    <name evidence="9" type="ORF">N47_N26420</name>
</gene>
<organism evidence="9">
    <name type="scientific">uncultured Desulfobacterium sp</name>
    <dbReference type="NCBI Taxonomy" id="201089"/>
    <lineage>
        <taxon>Bacteria</taxon>
        <taxon>Pseudomonadati</taxon>
        <taxon>Thermodesulfobacteriota</taxon>
        <taxon>Desulfobacteria</taxon>
        <taxon>Desulfobacterales</taxon>
        <taxon>Desulfobacteriaceae</taxon>
        <taxon>Desulfobacterium</taxon>
        <taxon>environmental samples</taxon>
    </lineage>
</organism>
<keyword evidence="3 7" id="KW-0812">Transmembrane</keyword>
<dbReference type="InterPro" id="IPR002524">
    <property type="entry name" value="Cation_efflux"/>
</dbReference>
<protein>
    <recommendedName>
        <fullName evidence="8">Cation efflux protein transmembrane domain-containing protein</fullName>
    </recommendedName>
</protein>
<feature type="transmembrane region" description="Helical" evidence="7">
    <location>
        <begin position="29"/>
        <end position="50"/>
    </location>
</feature>
<keyword evidence="2" id="KW-0813">Transport</keyword>
<keyword evidence="6 7" id="KW-0472">Membrane</keyword>
<dbReference type="EMBL" id="FR695879">
    <property type="protein sequence ID" value="CBX31817.1"/>
    <property type="molecule type" value="Genomic_DNA"/>
</dbReference>
<evidence type="ECO:0000256" key="5">
    <source>
        <dbReference type="ARBA" id="ARBA00023065"/>
    </source>
</evidence>
<dbReference type="InterPro" id="IPR027469">
    <property type="entry name" value="Cation_efflux_TMD_sf"/>
</dbReference>
<keyword evidence="4 7" id="KW-1133">Transmembrane helix</keyword>
<evidence type="ECO:0000256" key="7">
    <source>
        <dbReference type="SAM" id="Phobius"/>
    </source>
</evidence>
<feature type="domain" description="Cation efflux protein transmembrane" evidence="8">
    <location>
        <begin position="30"/>
        <end position="230"/>
    </location>
</feature>
<evidence type="ECO:0000256" key="6">
    <source>
        <dbReference type="ARBA" id="ARBA00023136"/>
    </source>
</evidence>
<dbReference type="Pfam" id="PF01545">
    <property type="entry name" value="Cation_efflux"/>
    <property type="match status" value="1"/>
</dbReference>
<reference evidence="9" key="1">
    <citation type="journal article" date="2011" name="Environ. Microbiol.">
        <title>Genomic insights into the metabolic potential of the polycyclic aromatic hydrocarbon degrading sulfate-reducing Deltaproteobacterium N47.</title>
        <authorList>
            <person name="Bergmann F."/>
            <person name="Selesi D."/>
            <person name="Weinmaier T."/>
            <person name="Tischler P."/>
            <person name="Rattei T."/>
            <person name="Meckenstock R.U."/>
        </authorList>
    </citation>
    <scope>NUCLEOTIDE SEQUENCE</scope>
</reference>
<feature type="transmembrane region" description="Helical" evidence="7">
    <location>
        <begin position="94"/>
        <end position="113"/>
    </location>
</feature>
<sequence length="317" mass="35281">MHIHTLETWQHNHDFAVIHKKGERRTTQVLIMTAVTMVIEVIAGIVFGSMALLADGWHMGTHVAAFLIAIFAYKYAGKHENNPMFTFGTGKVSVLGGFASAIALAVVALVMSVESIQRIINPQQIHFNQAIGVATLGLFVNLICAFILQGKHDHVHANQHDHHHKQDHNLKAAYFHVLADALTSVFAIIALLSGKMFGWNRLDPIMGIIGALVITRWSYSLLKETSPILLDENIEEKYKSEIKANVESDSDNRISDLHLWKVGPSDYAVIISLVTHFPKPVEHYKHLLKNISHLSHITIEVNQCMSEPCTVPKSSIS</sequence>